<sequence length="174" mass="19904">MLGNHVDVDEVNHYLCDLCEKVAYPECADFTSSEEKCMLLTKRKLRYLCEQVKEELQDVKRILKNLQSGGVDSGPRKTGAYLYSDKLKKQKKVIVIEPSKENTKYEDVRDCLVEKIDPVQLNVDITLAHLKHYGGCLLECNKGVNVKDVKTKIQKDLGKDFTYLYQKSKPSNEG</sequence>
<dbReference type="EMBL" id="JABFTP020000083">
    <property type="protein sequence ID" value="KAL3275341.1"/>
    <property type="molecule type" value="Genomic_DNA"/>
</dbReference>
<gene>
    <name evidence="1" type="ORF">HHI36_020108</name>
</gene>
<dbReference type="Proteomes" id="UP001516400">
    <property type="component" value="Unassembled WGS sequence"/>
</dbReference>
<reference evidence="1 2" key="1">
    <citation type="journal article" date="2021" name="BMC Biol.">
        <title>Horizontally acquired antibacterial genes associated with adaptive radiation of ladybird beetles.</title>
        <authorList>
            <person name="Li H.S."/>
            <person name="Tang X.F."/>
            <person name="Huang Y.H."/>
            <person name="Xu Z.Y."/>
            <person name="Chen M.L."/>
            <person name="Du X.Y."/>
            <person name="Qiu B.Y."/>
            <person name="Chen P.T."/>
            <person name="Zhang W."/>
            <person name="Slipinski A."/>
            <person name="Escalona H.E."/>
            <person name="Waterhouse R.M."/>
            <person name="Zwick A."/>
            <person name="Pang H."/>
        </authorList>
    </citation>
    <scope>NUCLEOTIDE SEQUENCE [LARGE SCALE GENOMIC DNA]</scope>
    <source>
        <strain evidence="1">SYSU2018</strain>
    </source>
</reference>
<proteinExistence type="predicted"/>
<dbReference type="AlphaFoldDB" id="A0ABD2N9H4"/>
<organism evidence="1 2">
    <name type="scientific">Cryptolaemus montrouzieri</name>
    <dbReference type="NCBI Taxonomy" id="559131"/>
    <lineage>
        <taxon>Eukaryota</taxon>
        <taxon>Metazoa</taxon>
        <taxon>Ecdysozoa</taxon>
        <taxon>Arthropoda</taxon>
        <taxon>Hexapoda</taxon>
        <taxon>Insecta</taxon>
        <taxon>Pterygota</taxon>
        <taxon>Neoptera</taxon>
        <taxon>Endopterygota</taxon>
        <taxon>Coleoptera</taxon>
        <taxon>Polyphaga</taxon>
        <taxon>Cucujiformia</taxon>
        <taxon>Coccinelloidea</taxon>
        <taxon>Coccinellidae</taxon>
        <taxon>Scymninae</taxon>
        <taxon>Scymnini</taxon>
        <taxon>Cryptolaemus</taxon>
    </lineage>
</organism>
<keyword evidence="2" id="KW-1185">Reference proteome</keyword>
<evidence type="ECO:0000313" key="2">
    <source>
        <dbReference type="Proteomes" id="UP001516400"/>
    </source>
</evidence>
<name>A0ABD2N9H4_9CUCU</name>
<accession>A0ABD2N9H4</accession>
<evidence type="ECO:0000313" key="1">
    <source>
        <dbReference type="EMBL" id="KAL3275341.1"/>
    </source>
</evidence>
<comment type="caution">
    <text evidence="1">The sequence shown here is derived from an EMBL/GenBank/DDBJ whole genome shotgun (WGS) entry which is preliminary data.</text>
</comment>
<protein>
    <submittedName>
        <fullName evidence="1">Uncharacterized protein</fullName>
    </submittedName>
</protein>